<sequence length="312" mass="34172">MAGTAAAGTTEKWETLKDGLEVYTKTWLTNSPPVAQIFFIHGFSDHCNAYGLFPSTVAAQGIEFYSFDQRGWGETCVRSNKKEKTTRHSGNSGPTSLVLSDISELLEPRLAAHPGIPCYLAGHSMGGGIALTYAIHGTHKNALAGTIVWSPMIDFAKENSPGFIKISALKFGATLLPHKQIVKSLPPEDMSRDPEVVEGFRNDPLCHNTGTLVAYADMITRGQDLRNRHVAAEFLADKPVLVLHGSADKITDHDSSKHFVASLAQVKDKEFKSFDGWYHKLHNEPGEDKITFANYVAAWIIQRSSGYVGSKL</sequence>
<keyword evidence="2" id="KW-0378">Hydrolase</keyword>
<gene>
    <name evidence="2" type="ORF">L873DRAFT_1833013</name>
</gene>
<name>A0A3N4K5U7_9PEZI</name>
<dbReference type="InterPro" id="IPR022742">
    <property type="entry name" value="Hydrolase_4"/>
</dbReference>
<dbReference type="Proteomes" id="UP000276215">
    <property type="component" value="Unassembled WGS sequence"/>
</dbReference>
<evidence type="ECO:0000313" key="2">
    <source>
        <dbReference type="EMBL" id="RPB04888.1"/>
    </source>
</evidence>
<dbReference type="STRING" id="1336337.A0A3N4K5U7"/>
<dbReference type="OrthoDB" id="10249433at2759"/>
<keyword evidence="3" id="KW-1185">Reference proteome</keyword>
<dbReference type="InterPro" id="IPR029058">
    <property type="entry name" value="AB_hydrolase_fold"/>
</dbReference>
<dbReference type="InterPro" id="IPR051044">
    <property type="entry name" value="MAG_DAG_Lipase"/>
</dbReference>
<evidence type="ECO:0000313" key="3">
    <source>
        <dbReference type="Proteomes" id="UP000276215"/>
    </source>
</evidence>
<dbReference type="PANTHER" id="PTHR11614">
    <property type="entry name" value="PHOSPHOLIPASE-RELATED"/>
    <property type="match status" value="1"/>
</dbReference>
<evidence type="ECO:0000259" key="1">
    <source>
        <dbReference type="Pfam" id="PF12146"/>
    </source>
</evidence>
<reference evidence="2 3" key="1">
    <citation type="journal article" date="2018" name="Nat. Ecol. Evol.">
        <title>Pezizomycetes genomes reveal the molecular basis of ectomycorrhizal truffle lifestyle.</title>
        <authorList>
            <person name="Murat C."/>
            <person name="Payen T."/>
            <person name="Noel B."/>
            <person name="Kuo A."/>
            <person name="Morin E."/>
            <person name="Chen J."/>
            <person name="Kohler A."/>
            <person name="Krizsan K."/>
            <person name="Balestrini R."/>
            <person name="Da Silva C."/>
            <person name="Montanini B."/>
            <person name="Hainaut M."/>
            <person name="Levati E."/>
            <person name="Barry K.W."/>
            <person name="Belfiori B."/>
            <person name="Cichocki N."/>
            <person name="Clum A."/>
            <person name="Dockter R.B."/>
            <person name="Fauchery L."/>
            <person name="Guy J."/>
            <person name="Iotti M."/>
            <person name="Le Tacon F."/>
            <person name="Lindquist E.A."/>
            <person name="Lipzen A."/>
            <person name="Malagnac F."/>
            <person name="Mello A."/>
            <person name="Molinier V."/>
            <person name="Miyauchi S."/>
            <person name="Poulain J."/>
            <person name="Riccioni C."/>
            <person name="Rubini A."/>
            <person name="Sitrit Y."/>
            <person name="Splivallo R."/>
            <person name="Traeger S."/>
            <person name="Wang M."/>
            <person name="Zifcakova L."/>
            <person name="Wipf D."/>
            <person name="Zambonelli A."/>
            <person name="Paolocci F."/>
            <person name="Nowrousian M."/>
            <person name="Ottonello S."/>
            <person name="Baldrian P."/>
            <person name="Spatafora J.W."/>
            <person name="Henrissat B."/>
            <person name="Nagy L.G."/>
            <person name="Aury J.M."/>
            <person name="Wincker P."/>
            <person name="Grigoriev I.V."/>
            <person name="Bonfante P."/>
            <person name="Martin F.M."/>
        </authorList>
    </citation>
    <scope>NUCLEOTIDE SEQUENCE [LARGE SCALE GENOMIC DNA]</scope>
    <source>
        <strain evidence="2 3">120613-1</strain>
    </source>
</reference>
<dbReference type="SUPFAM" id="SSF53474">
    <property type="entry name" value="alpha/beta-Hydrolases"/>
    <property type="match status" value="1"/>
</dbReference>
<dbReference type="AlphaFoldDB" id="A0A3N4K5U7"/>
<protein>
    <submittedName>
        <fullName evidence="2">Alpha/beta-hydrolase</fullName>
    </submittedName>
</protein>
<organism evidence="2 3">
    <name type="scientific">Choiromyces venosus 120613-1</name>
    <dbReference type="NCBI Taxonomy" id="1336337"/>
    <lineage>
        <taxon>Eukaryota</taxon>
        <taxon>Fungi</taxon>
        <taxon>Dikarya</taxon>
        <taxon>Ascomycota</taxon>
        <taxon>Pezizomycotina</taxon>
        <taxon>Pezizomycetes</taxon>
        <taxon>Pezizales</taxon>
        <taxon>Tuberaceae</taxon>
        <taxon>Choiromyces</taxon>
    </lineage>
</organism>
<accession>A0A3N4K5U7</accession>
<dbReference type="Pfam" id="PF12146">
    <property type="entry name" value="Hydrolase_4"/>
    <property type="match status" value="1"/>
</dbReference>
<feature type="domain" description="Serine aminopeptidase S33" evidence="1">
    <location>
        <begin position="32"/>
        <end position="285"/>
    </location>
</feature>
<proteinExistence type="predicted"/>
<dbReference type="GO" id="GO:0016787">
    <property type="term" value="F:hydrolase activity"/>
    <property type="evidence" value="ECO:0007669"/>
    <property type="project" value="UniProtKB-KW"/>
</dbReference>
<dbReference type="EMBL" id="ML120356">
    <property type="protein sequence ID" value="RPB04888.1"/>
    <property type="molecule type" value="Genomic_DNA"/>
</dbReference>
<dbReference type="Gene3D" id="3.40.50.1820">
    <property type="entry name" value="alpha/beta hydrolase"/>
    <property type="match status" value="1"/>
</dbReference>